<evidence type="ECO:0000259" key="5">
    <source>
        <dbReference type="PROSITE" id="PS50931"/>
    </source>
</evidence>
<dbReference type="SUPFAM" id="SSF53850">
    <property type="entry name" value="Periplasmic binding protein-like II"/>
    <property type="match status" value="1"/>
</dbReference>
<dbReference type="NCBIfam" id="TIGR02424">
    <property type="entry name" value="TF_pcaQ"/>
    <property type="match status" value="1"/>
</dbReference>
<evidence type="ECO:0000256" key="4">
    <source>
        <dbReference type="ARBA" id="ARBA00023163"/>
    </source>
</evidence>
<dbReference type="EMBL" id="JBAFUR010000006">
    <property type="protein sequence ID" value="MFG1254400.1"/>
    <property type="molecule type" value="Genomic_DNA"/>
</dbReference>
<keyword evidence="7" id="KW-1185">Reference proteome</keyword>
<accession>A0ABW6ZNA7</accession>
<dbReference type="PRINTS" id="PR00039">
    <property type="entry name" value="HTHLYSR"/>
</dbReference>
<dbReference type="Pfam" id="PF00126">
    <property type="entry name" value="HTH_1"/>
    <property type="match status" value="1"/>
</dbReference>
<feature type="domain" description="HTH lysR-type" evidence="5">
    <location>
        <begin position="6"/>
        <end position="63"/>
    </location>
</feature>
<keyword evidence="3" id="KW-0238">DNA-binding</keyword>
<dbReference type="SUPFAM" id="SSF46785">
    <property type="entry name" value="Winged helix' DNA-binding domain"/>
    <property type="match status" value="1"/>
</dbReference>
<evidence type="ECO:0000256" key="1">
    <source>
        <dbReference type="ARBA" id="ARBA00009437"/>
    </source>
</evidence>
<proteinExistence type="inferred from homology"/>
<comment type="caution">
    <text evidence="6">The sequence shown here is derived from an EMBL/GenBank/DDBJ whole genome shotgun (WGS) entry which is preliminary data.</text>
</comment>
<organism evidence="6 7">
    <name type="scientific">Xanthobacter aminoxidans</name>
    <dbReference type="NCBI Taxonomy" id="186280"/>
    <lineage>
        <taxon>Bacteria</taxon>
        <taxon>Pseudomonadati</taxon>
        <taxon>Pseudomonadota</taxon>
        <taxon>Alphaproteobacteria</taxon>
        <taxon>Hyphomicrobiales</taxon>
        <taxon>Xanthobacteraceae</taxon>
        <taxon>Xanthobacter</taxon>
    </lineage>
</organism>
<name>A0ABW6ZNA7_9HYPH</name>
<dbReference type="Gene3D" id="1.10.10.10">
    <property type="entry name" value="Winged helix-like DNA-binding domain superfamily/Winged helix DNA-binding domain"/>
    <property type="match status" value="1"/>
</dbReference>
<dbReference type="PROSITE" id="PS50931">
    <property type="entry name" value="HTH_LYSR"/>
    <property type="match status" value="1"/>
</dbReference>
<evidence type="ECO:0000313" key="6">
    <source>
        <dbReference type="EMBL" id="MFG1254400.1"/>
    </source>
</evidence>
<dbReference type="InterPro" id="IPR050950">
    <property type="entry name" value="HTH-type_LysR_regulators"/>
</dbReference>
<evidence type="ECO:0000256" key="3">
    <source>
        <dbReference type="ARBA" id="ARBA00023125"/>
    </source>
</evidence>
<dbReference type="InterPro" id="IPR000847">
    <property type="entry name" value="LysR_HTH_N"/>
</dbReference>
<gene>
    <name evidence="6" type="primary">pcaQ</name>
    <name evidence="6" type="ORF">V5F30_19460</name>
</gene>
<evidence type="ECO:0000256" key="2">
    <source>
        <dbReference type="ARBA" id="ARBA00023015"/>
    </source>
</evidence>
<dbReference type="InterPro" id="IPR012787">
    <property type="entry name" value="TF_PcaQ"/>
</dbReference>
<keyword evidence="4" id="KW-0804">Transcription</keyword>
<sequence length="304" mass="32203">MIDGRIKLRHISCFLEVAARAGFGRAAEALNLTQPAVSRAIAELEDILGAALFDRGRSGASLTAEGRAFRIHAGAAFVELNRGIDTLRHPQSGMVATLSVGALPTVAARIMPRAVQRARAAGLAGAIAIEAGPNGWLLEELKQGRLDLVVGRLAGPTVMMGLAFEHLYSEPIVFVARPHHPAQTGHPVALAEIIRHPLILPGTGSIIRPEIDRLFLLEGIRTPAERIETTDPSFSRAHVLASDAVWVISQGVVASDLEDGTLVRLPLSTSISGGPVGLTTRAGHGPTPEVELFFNAVREVARAL</sequence>
<dbReference type="InterPro" id="IPR005119">
    <property type="entry name" value="LysR_subst-bd"/>
</dbReference>
<dbReference type="Pfam" id="PF03466">
    <property type="entry name" value="LysR_substrate"/>
    <property type="match status" value="1"/>
</dbReference>
<keyword evidence="2" id="KW-0805">Transcription regulation</keyword>
<dbReference type="Gene3D" id="3.40.190.10">
    <property type="entry name" value="Periplasmic binding protein-like II"/>
    <property type="match status" value="2"/>
</dbReference>
<dbReference type="InterPro" id="IPR036390">
    <property type="entry name" value="WH_DNA-bd_sf"/>
</dbReference>
<evidence type="ECO:0000313" key="7">
    <source>
        <dbReference type="Proteomes" id="UP001604043"/>
    </source>
</evidence>
<comment type="similarity">
    <text evidence="1">Belongs to the LysR transcriptional regulatory family.</text>
</comment>
<dbReference type="PANTHER" id="PTHR30419">
    <property type="entry name" value="HTH-TYPE TRANSCRIPTIONAL REGULATOR YBHD"/>
    <property type="match status" value="1"/>
</dbReference>
<reference evidence="6 7" key="1">
    <citation type="submission" date="2024-02" db="EMBL/GenBank/DDBJ databases">
        <title>Expansion and revision of Xanthobacter and proposal of Roseixanthobacter gen. nov.</title>
        <authorList>
            <person name="Soltysiak M.P.M."/>
            <person name="Jalihal A."/>
            <person name="Ory A."/>
            <person name="Chrisophersen C."/>
            <person name="Lee A.D."/>
            <person name="Boulton J."/>
            <person name="Springer M."/>
        </authorList>
    </citation>
    <scope>NUCLEOTIDE SEQUENCE [LARGE SCALE GENOMIC DNA]</scope>
    <source>
        <strain evidence="6 7">CB5</strain>
    </source>
</reference>
<dbReference type="InterPro" id="IPR036388">
    <property type="entry name" value="WH-like_DNA-bd_sf"/>
</dbReference>
<dbReference type="RefSeq" id="WP_029555678.1">
    <property type="nucleotide sequence ID" value="NZ_JBAFUR010000006.1"/>
</dbReference>
<protein>
    <submittedName>
        <fullName evidence="6">Pca operon transcription factor PcaQ</fullName>
    </submittedName>
</protein>
<dbReference type="Proteomes" id="UP001604043">
    <property type="component" value="Unassembled WGS sequence"/>
</dbReference>
<dbReference type="PANTHER" id="PTHR30419:SF8">
    <property type="entry name" value="NITROGEN ASSIMILATION TRANSCRIPTIONAL ACTIVATOR-RELATED"/>
    <property type="match status" value="1"/>
</dbReference>